<keyword evidence="4" id="KW-1185">Reference proteome</keyword>
<dbReference type="AlphaFoldDB" id="A0A1L7WX35"/>
<name>A0A1L7WX35_9HELO</name>
<organism evidence="3 4">
    <name type="scientific">Phialocephala subalpina</name>
    <dbReference type="NCBI Taxonomy" id="576137"/>
    <lineage>
        <taxon>Eukaryota</taxon>
        <taxon>Fungi</taxon>
        <taxon>Dikarya</taxon>
        <taxon>Ascomycota</taxon>
        <taxon>Pezizomycotina</taxon>
        <taxon>Leotiomycetes</taxon>
        <taxon>Helotiales</taxon>
        <taxon>Mollisiaceae</taxon>
        <taxon>Phialocephala</taxon>
        <taxon>Phialocephala fortinii species complex</taxon>
    </lineage>
</organism>
<feature type="domain" description="SRP9" evidence="2">
    <location>
        <begin position="4"/>
        <end position="99"/>
    </location>
</feature>
<dbReference type="GO" id="GO:0005786">
    <property type="term" value="C:signal recognition particle, endoplasmic reticulum targeting"/>
    <property type="evidence" value="ECO:0007669"/>
    <property type="project" value="TreeGrafter"/>
</dbReference>
<dbReference type="OrthoDB" id="5419752at2759"/>
<feature type="region of interest" description="Disordered" evidence="1">
    <location>
        <begin position="117"/>
        <end position="160"/>
    </location>
</feature>
<evidence type="ECO:0000256" key="1">
    <source>
        <dbReference type="SAM" id="MobiDB-lite"/>
    </source>
</evidence>
<dbReference type="EMBL" id="FJOG01000009">
    <property type="protein sequence ID" value="CZR57308.1"/>
    <property type="molecule type" value="Genomic_DNA"/>
</dbReference>
<feature type="compositionally biased region" description="Gly residues" evidence="1">
    <location>
        <begin position="137"/>
        <end position="151"/>
    </location>
</feature>
<evidence type="ECO:0000313" key="4">
    <source>
        <dbReference type="Proteomes" id="UP000184330"/>
    </source>
</evidence>
<dbReference type="GO" id="GO:0006614">
    <property type="term" value="P:SRP-dependent cotranslational protein targeting to membrane"/>
    <property type="evidence" value="ECO:0007669"/>
    <property type="project" value="InterPro"/>
</dbReference>
<reference evidence="3 4" key="1">
    <citation type="submission" date="2016-03" db="EMBL/GenBank/DDBJ databases">
        <authorList>
            <person name="Ploux O."/>
        </authorList>
    </citation>
    <scope>NUCLEOTIDE SEQUENCE [LARGE SCALE GENOMIC DNA]</scope>
    <source>
        <strain evidence="3 4">UAMH 11012</strain>
    </source>
</reference>
<dbReference type="STRING" id="576137.A0A1L7WX35"/>
<evidence type="ECO:0000313" key="3">
    <source>
        <dbReference type="EMBL" id="CZR57308.1"/>
    </source>
</evidence>
<gene>
    <name evidence="3" type="ORF">PAC_07197</name>
</gene>
<accession>A0A1L7WX35</accession>
<evidence type="ECO:0000259" key="2">
    <source>
        <dbReference type="Pfam" id="PF05486"/>
    </source>
</evidence>
<feature type="region of interest" description="Disordered" evidence="1">
    <location>
        <begin position="38"/>
        <end position="65"/>
    </location>
</feature>
<proteinExistence type="predicted"/>
<dbReference type="PANTHER" id="PTHR12834">
    <property type="entry name" value="SIGNAL RECOGNITION PARTICLE 9 KDA PROTEIN"/>
    <property type="match status" value="1"/>
</dbReference>
<dbReference type="InterPro" id="IPR039432">
    <property type="entry name" value="SRP9_dom"/>
</dbReference>
<dbReference type="Pfam" id="PF05486">
    <property type="entry name" value="SRP9-21"/>
    <property type="match status" value="1"/>
</dbReference>
<protein>
    <recommendedName>
        <fullName evidence="2">SRP9 domain-containing protein</fullName>
    </recommendedName>
</protein>
<dbReference type="Proteomes" id="UP000184330">
    <property type="component" value="Unassembled WGS sequence"/>
</dbReference>
<sequence>MPYLKTAQEWLTQSTLLLQARPSTTRITSKYTIASKSSRSRLKSKTTAESTTTPAPPPLATLTLKTYDPTSGVTLKYTTNKAAEVGRLIQILGRLARPMSGLPEIKEEALLGAETLIKAEEGSGPGTPALESVPTVQGGGKAGGQGGGQGGKKGKKKGKK</sequence>
<dbReference type="InterPro" id="IPR039914">
    <property type="entry name" value="SRP9-like"/>
</dbReference>
<dbReference type="PANTHER" id="PTHR12834:SF12">
    <property type="entry name" value="SIGNAL RECOGNITION PARTICLE 9 KDA PROTEIN"/>
    <property type="match status" value="1"/>
</dbReference>